<feature type="coiled-coil region" evidence="1">
    <location>
        <begin position="218"/>
        <end position="245"/>
    </location>
</feature>
<dbReference type="GO" id="GO:0000776">
    <property type="term" value="C:kinetochore"/>
    <property type="evidence" value="ECO:0007669"/>
    <property type="project" value="InterPro"/>
</dbReference>
<feature type="coiled-coil region" evidence="1">
    <location>
        <begin position="282"/>
        <end position="337"/>
    </location>
</feature>
<proteinExistence type="predicted"/>
<dbReference type="InterPro" id="IPR037475">
    <property type="entry name" value="Sos7"/>
</dbReference>
<feature type="domain" description="Kinetochore protein Sos7 coiled-coil" evidence="3">
    <location>
        <begin position="135"/>
        <end position="212"/>
    </location>
</feature>
<dbReference type="EMBL" id="KZ819331">
    <property type="protein sequence ID" value="PWN19514.1"/>
    <property type="molecule type" value="Genomic_DNA"/>
</dbReference>
<name>A0A316U419_9BASI</name>
<sequence>MARPSRRSTVNGGRRSLLADQTNIAQFSPAKGDSDSKGSKRTSLQGVTREEKRVEVAGEEAKRILSSLDTSSGGYNLHNLVKSFASRQKVKTGRTSEEGGAHHGSSAWNPLDIEWSVFQDWPEGLEKEEREMKQYYKYLKFIHLEHETKIRFITEIVEDPEADPPREAIVYSARDVKEKEAEMFAAKAQLKQGKQIVRALRAENDAIAARVSVPFMQIQNDSAEAKALLDEIDDLELELVKIKSEGGTNGSAGVTELDVEEMDLEALPPVGSLTEQEAVRFIERQEEGMAQLEDENSNADEIMKRLRSDTKAAIKAVDRLASESHVAERQAKEAREMGVGGKKRDKEVERICGNHIATLGLLRSLFGLRRIEALEDNRISLAWVSEKNGCEMSVVLQFDQPGGKLESVELHHPTQATPIHLPPRSLKSKARTAGRPSQAHTASEQELVDPQFGPLLKAIQANDVPVVVMEAWDWDENLRMGTASGGVEGDA</sequence>
<evidence type="ECO:0000259" key="3">
    <source>
        <dbReference type="Pfam" id="PF20882"/>
    </source>
</evidence>
<dbReference type="OrthoDB" id="18959at2759"/>
<accession>A0A316U419</accession>
<feature type="region of interest" description="Disordered" evidence="2">
    <location>
        <begin position="87"/>
        <end position="106"/>
    </location>
</feature>
<dbReference type="PANTHER" id="PTHR37329">
    <property type="entry name" value="KINETOCHORE PROTEIN SOS7"/>
    <property type="match status" value="1"/>
</dbReference>
<protein>
    <recommendedName>
        <fullName evidence="3">Kinetochore protein Sos7 coiled-coil domain-containing protein</fullName>
    </recommendedName>
</protein>
<evidence type="ECO:0000256" key="2">
    <source>
        <dbReference type="SAM" id="MobiDB-lite"/>
    </source>
</evidence>
<reference evidence="4 5" key="1">
    <citation type="journal article" date="2018" name="Mol. Biol. Evol.">
        <title>Broad Genomic Sampling Reveals a Smut Pathogenic Ancestry of the Fungal Clade Ustilaginomycotina.</title>
        <authorList>
            <person name="Kijpornyongpan T."/>
            <person name="Mondo S.J."/>
            <person name="Barry K."/>
            <person name="Sandor L."/>
            <person name="Lee J."/>
            <person name="Lipzen A."/>
            <person name="Pangilinan J."/>
            <person name="LaButti K."/>
            <person name="Hainaut M."/>
            <person name="Henrissat B."/>
            <person name="Grigoriev I.V."/>
            <person name="Spatafora J.W."/>
            <person name="Aime M.C."/>
        </authorList>
    </citation>
    <scope>NUCLEOTIDE SEQUENCE [LARGE SCALE GENOMIC DNA]</scope>
    <source>
        <strain evidence="4 5">MCA 4718</strain>
    </source>
</reference>
<dbReference type="GO" id="GO:0034501">
    <property type="term" value="P:protein localization to kinetochore"/>
    <property type="evidence" value="ECO:0007669"/>
    <property type="project" value="InterPro"/>
</dbReference>
<gene>
    <name evidence="4" type="ORF">BCV69DRAFT_284140</name>
</gene>
<dbReference type="PANTHER" id="PTHR37329:SF1">
    <property type="entry name" value="KINETOCHORE PROTEIN SOS7"/>
    <property type="match status" value="1"/>
</dbReference>
<organism evidence="4 5">
    <name type="scientific">Pseudomicrostroma glucosiphilum</name>
    <dbReference type="NCBI Taxonomy" id="1684307"/>
    <lineage>
        <taxon>Eukaryota</taxon>
        <taxon>Fungi</taxon>
        <taxon>Dikarya</taxon>
        <taxon>Basidiomycota</taxon>
        <taxon>Ustilaginomycotina</taxon>
        <taxon>Exobasidiomycetes</taxon>
        <taxon>Microstromatales</taxon>
        <taxon>Microstromatales incertae sedis</taxon>
        <taxon>Pseudomicrostroma</taxon>
    </lineage>
</organism>
<evidence type="ECO:0000256" key="1">
    <source>
        <dbReference type="SAM" id="Coils"/>
    </source>
</evidence>
<dbReference type="AlphaFoldDB" id="A0A316U419"/>
<dbReference type="GO" id="GO:0051315">
    <property type="term" value="P:attachment of mitotic spindle microtubules to kinetochore"/>
    <property type="evidence" value="ECO:0007669"/>
    <property type="project" value="TreeGrafter"/>
</dbReference>
<feature type="region of interest" description="Disordered" evidence="2">
    <location>
        <begin position="414"/>
        <end position="447"/>
    </location>
</feature>
<evidence type="ECO:0000313" key="4">
    <source>
        <dbReference type="EMBL" id="PWN19514.1"/>
    </source>
</evidence>
<keyword evidence="1" id="KW-0175">Coiled coil</keyword>
<feature type="region of interest" description="Disordered" evidence="2">
    <location>
        <begin position="1"/>
        <end position="53"/>
    </location>
</feature>
<keyword evidence="5" id="KW-1185">Reference proteome</keyword>
<dbReference type="GeneID" id="37014672"/>
<evidence type="ECO:0000313" key="5">
    <source>
        <dbReference type="Proteomes" id="UP000245942"/>
    </source>
</evidence>
<dbReference type="Proteomes" id="UP000245942">
    <property type="component" value="Unassembled WGS sequence"/>
</dbReference>
<dbReference type="InterPro" id="IPR048781">
    <property type="entry name" value="Sos7_CC"/>
</dbReference>
<dbReference type="Pfam" id="PF20882">
    <property type="entry name" value="Sos7"/>
    <property type="match status" value="1"/>
</dbReference>
<dbReference type="RefSeq" id="XP_025346674.1">
    <property type="nucleotide sequence ID" value="XM_025492938.1"/>
</dbReference>